<proteinExistence type="inferred from homology"/>
<comment type="catalytic activity">
    <reaction evidence="6 7">
        <text>(S)-lactate + NAD(+) = pyruvate + NADH + H(+)</text>
        <dbReference type="Rhea" id="RHEA:23444"/>
        <dbReference type="ChEBI" id="CHEBI:15361"/>
        <dbReference type="ChEBI" id="CHEBI:15378"/>
        <dbReference type="ChEBI" id="CHEBI:16651"/>
        <dbReference type="ChEBI" id="CHEBI:57540"/>
        <dbReference type="ChEBI" id="CHEBI:57945"/>
        <dbReference type="EC" id="1.1.1.27"/>
    </reaction>
</comment>
<dbReference type="GO" id="GO:0004459">
    <property type="term" value="F:L-lactate dehydrogenase (NAD+) activity"/>
    <property type="evidence" value="ECO:0007669"/>
    <property type="project" value="UniProtKB-EC"/>
</dbReference>
<evidence type="ECO:0000256" key="5">
    <source>
        <dbReference type="ARBA" id="ARBA00023027"/>
    </source>
</evidence>
<organism evidence="11 12">
    <name type="scientific">Plasmodium vivax North Korean</name>
    <dbReference type="NCBI Taxonomy" id="1035514"/>
    <lineage>
        <taxon>Eukaryota</taxon>
        <taxon>Sar</taxon>
        <taxon>Alveolata</taxon>
        <taxon>Apicomplexa</taxon>
        <taxon>Aconoidasida</taxon>
        <taxon>Haemosporida</taxon>
        <taxon>Plasmodiidae</taxon>
        <taxon>Plasmodium</taxon>
        <taxon>Plasmodium (Plasmodium)</taxon>
    </lineage>
</organism>
<dbReference type="Gene3D" id="3.40.50.720">
    <property type="entry name" value="NAD(P)-binding Rossmann-like Domain"/>
    <property type="match status" value="1"/>
</dbReference>
<evidence type="ECO:0000313" key="12">
    <source>
        <dbReference type="Proteomes" id="UP000053239"/>
    </source>
</evidence>
<evidence type="ECO:0000256" key="1">
    <source>
        <dbReference type="ARBA" id="ARBA00004843"/>
    </source>
</evidence>
<evidence type="ECO:0000256" key="8">
    <source>
        <dbReference type="SAM" id="Coils"/>
    </source>
</evidence>
<dbReference type="GO" id="GO:0006089">
    <property type="term" value="P:lactate metabolic process"/>
    <property type="evidence" value="ECO:0007669"/>
    <property type="project" value="TreeGrafter"/>
</dbReference>
<dbReference type="Proteomes" id="UP000053239">
    <property type="component" value="Unassembled WGS sequence"/>
</dbReference>
<dbReference type="UniPathway" id="UPA00554">
    <property type="reaction ID" value="UER00611"/>
</dbReference>
<dbReference type="InterPro" id="IPR011304">
    <property type="entry name" value="L-lactate_DH"/>
</dbReference>
<dbReference type="GO" id="GO:0005737">
    <property type="term" value="C:cytoplasm"/>
    <property type="evidence" value="ECO:0007669"/>
    <property type="project" value="InterPro"/>
</dbReference>
<reference evidence="11 12" key="1">
    <citation type="submission" date="2011-09" db="EMBL/GenBank/DDBJ databases">
        <title>The Genome Sequence of Plasmodium vivax North Korean.</title>
        <authorList>
            <consortium name="The Broad Institute Genome Sequencing Platform"/>
            <consortium name="The Broad Institute Genome Sequencing Center for Infectious Disease"/>
            <person name="Neafsey D."/>
            <person name="Carlton J."/>
            <person name="Barnwell J."/>
            <person name="Collins W."/>
            <person name="Escalante A."/>
            <person name="Mullikin J."/>
            <person name="Saul A."/>
            <person name="Guigo R."/>
            <person name="Camara F."/>
            <person name="Young S.K."/>
            <person name="Zeng Q."/>
            <person name="Gargeya S."/>
            <person name="Fitzgerald M."/>
            <person name="Haas B."/>
            <person name="Abouelleil A."/>
            <person name="Alvarado L."/>
            <person name="Arachchi H.M."/>
            <person name="Berlin A."/>
            <person name="Brown A."/>
            <person name="Chapman S.B."/>
            <person name="Chen Z."/>
            <person name="Dunbar C."/>
            <person name="Freedman E."/>
            <person name="Gearin G."/>
            <person name="Gellesch M."/>
            <person name="Goldberg J."/>
            <person name="Griggs A."/>
            <person name="Gujja S."/>
            <person name="Heiman D."/>
            <person name="Howarth C."/>
            <person name="Larson L."/>
            <person name="Lui A."/>
            <person name="MacDonald P.J.P."/>
            <person name="Montmayeur A."/>
            <person name="Murphy C."/>
            <person name="Neiman D."/>
            <person name="Pearson M."/>
            <person name="Priest M."/>
            <person name="Roberts A."/>
            <person name="Saif S."/>
            <person name="Shea T."/>
            <person name="Shenoy N."/>
            <person name="Sisk P."/>
            <person name="Stolte C."/>
            <person name="Sykes S."/>
            <person name="Wortman J."/>
            <person name="Nusbaum C."/>
            <person name="Birren B."/>
        </authorList>
    </citation>
    <scope>NUCLEOTIDE SEQUENCE [LARGE SCALE GENOMIC DNA]</scope>
    <source>
        <strain evidence="11 12">North Korean</strain>
    </source>
</reference>
<evidence type="ECO:0000259" key="10">
    <source>
        <dbReference type="Pfam" id="PF02866"/>
    </source>
</evidence>
<dbReference type="SUPFAM" id="SSF51735">
    <property type="entry name" value="NAD(P)-binding Rossmann-fold domains"/>
    <property type="match status" value="1"/>
</dbReference>
<dbReference type="InterPro" id="IPR022383">
    <property type="entry name" value="Lactate/malate_DH_C"/>
</dbReference>
<dbReference type="InterPro" id="IPR001557">
    <property type="entry name" value="L-lactate/malate_DH"/>
</dbReference>
<dbReference type="InterPro" id="IPR018177">
    <property type="entry name" value="L-lactate_DH_AS"/>
</dbReference>
<dbReference type="Gene3D" id="3.90.110.10">
    <property type="entry name" value="Lactate dehydrogenase/glycoside hydrolase, family 4, C-terminal"/>
    <property type="match status" value="1"/>
</dbReference>
<dbReference type="PROSITE" id="PS00064">
    <property type="entry name" value="L_LDH"/>
    <property type="match status" value="1"/>
</dbReference>
<feature type="domain" description="Lactate/malate dehydrogenase C-terminal" evidence="10">
    <location>
        <begin position="308"/>
        <end position="477"/>
    </location>
</feature>
<evidence type="ECO:0000313" key="11">
    <source>
        <dbReference type="EMBL" id="KMZ96352.1"/>
    </source>
</evidence>
<dbReference type="SUPFAM" id="SSF56327">
    <property type="entry name" value="LDH C-terminal domain-like"/>
    <property type="match status" value="1"/>
</dbReference>
<protein>
    <recommendedName>
        <fullName evidence="3 7">L-lactate dehydrogenase</fullName>
        <ecNumber evidence="3 7">1.1.1.27</ecNumber>
    </recommendedName>
</protein>
<evidence type="ECO:0000256" key="6">
    <source>
        <dbReference type="ARBA" id="ARBA00049258"/>
    </source>
</evidence>
<dbReference type="AlphaFoldDB" id="A0A0J9TNQ4"/>
<feature type="domain" description="Lactate/malate dehydrogenase N-terminal" evidence="9">
    <location>
        <begin position="177"/>
        <end position="305"/>
    </location>
</feature>
<dbReference type="InterPro" id="IPR036291">
    <property type="entry name" value="NAD(P)-bd_dom_sf"/>
</dbReference>
<feature type="coiled-coil region" evidence="8">
    <location>
        <begin position="138"/>
        <end position="186"/>
    </location>
</feature>
<dbReference type="EC" id="1.1.1.27" evidence="3 7"/>
<comment type="pathway">
    <text evidence="1 7">Fermentation; pyruvate fermentation to lactate; (S)-lactate from pyruvate: step 1/1.</text>
</comment>
<name>A0A0J9TNQ4_PLAVI</name>
<accession>A0A0J9TNQ4</accession>
<dbReference type="PANTHER" id="PTHR43128:SF16">
    <property type="entry name" value="L-LACTATE DEHYDROGENASE"/>
    <property type="match status" value="1"/>
</dbReference>
<dbReference type="Pfam" id="PF02866">
    <property type="entry name" value="Ldh_1_C"/>
    <property type="match status" value="1"/>
</dbReference>
<gene>
    <name evidence="11" type="ORF">PVNG_02491</name>
</gene>
<dbReference type="PRINTS" id="PR00086">
    <property type="entry name" value="LLDHDRGNASE"/>
</dbReference>
<dbReference type="Pfam" id="PF00056">
    <property type="entry name" value="Ldh_1_N"/>
    <property type="match status" value="1"/>
</dbReference>
<dbReference type="InterPro" id="IPR015955">
    <property type="entry name" value="Lactate_DH/Glyco_Ohase_4_C"/>
</dbReference>
<dbReference type="NCBIfam" id="TIGR01771">
    <property type="entry name" value="L-LDH-NAD"/>
    <property type="match status" value="1"/>
</dbReference>
<keyword evidence="4 7" id="KW-0560">Oxidoreductase</keyword>
<dbReference type="PANTHER" id="PTHR43128">
    <property type="entry name" value="L-2-HYDROXYCARBOXYLATE DEHYDROGENASE (NAD(P)(+))"/>
    <property type="match status" value="1"/>
</dbReference>
<dbReference type="EMBL" id="KQ235637">
    <property type="protein sequence ID" value="KMZ96352.1"/>
    <property type="molecule type" value="Genomic_DNA"/>
</dbReference>
<feature type="coiled-coil region" evidence="8">
    <location>
        <begin position="18"/>
        <end position="56"/>
    </location>
</feature>
<keyword evidence="5 7" id="KW-0520">NAD</keyword>
<keyword evidence="8" id="KW-0175">Coiled coil</keyword>
<sequence>MTFFKDYCLWFSSIFCFKNDLEKKYEQKRKELEELKKQYQEKNTKFDNLIREAQDKVVKATKSFLSLLSSGIKLGSKATEVAFNRLESEVKYQKQFFDNHKNFVNLKGEIQNITKATASIGLTLLTGPARRAAGPLRIVVKRELNKQVEEAKKKYEDKVEELDKQIEQAKEKVKRGEELIQCLINKDLAVKYGLLDYNNQLAEGQVLDLEDSTPYFKSSPKLKVIKEYSELREYSHIVITAGRVQKEGETRLQMIEDNAKIMKSIAEGVKSSGFSGIVLICSNPVDVLTYVFQKVTGFKSHRVIGSGTVLDSSRLKVEVSKALQIPSSSIEGAFVIGEHGDSSLVTFSLMRIAGLSLNSCEEVSFPRSPFCCSDYEVKLEKVVYRKAYEIITRKRATHFGIGAALVKILQSIIHNTHEVLPVSVLLEGQYGLSDVVMGAPAILCQEGIKSIVELPLKPREKEKFVASAEVLRKNIEAIRGLI</sequence>
<evidence type="ECO:0000256" key="2">
    <source>
        <dbReference type="ARBA" id="ARBA00006054"/>
    </source>
</evidence>
<evidence type="ECO:0000256" key="3">
    <source>
        <dbReference type="ARBA" id="ARBA00012967"/>
    </source>
</evidence>
<comment type="similarity">
    <text evidence="2">Belongs to the LDH/MDH superfamily. LDH family.</text>
</comment>
<dbReference type="InterPro" id="IPR001236">
    <property type="entry name" value="Lactate/malate_DH_N"/>
</dbReference>
<evidence type="ECO:0000259" key="9">
    <source>
        <dbReference type="Pfam" id="PF00056"/>
    </source>
</evidence>
<evidence type="ECO:0000256" key="4">
    <source>
        <dbReference type="ARBA" id="ARBA00023002"/>
    </source>
</evidence>
<evidence type="ECO:0000256" key="7">
    <source>
        <dbReference type="RuleBase" id="RU000496"/>
    </source>
</evidence>